<feature type="domain" description="RRM" evidence="2">
    <location>
        <begin position="5"/>
        <end position="79"/>
    </location>
</feature>
<dbReference type="EMBL" id="LFYR01000691">
    <property type="protein sequence ID" value="KMZ71092.1"/>
    <property type="molecule type" value="Genomic_DNA"/>
</dbReference>
<dbReference type="Proteomes" id="UP000036987">
    <property type="component" value="Unassembled WGS sequence"/>
</dbReference>
<dbReference type="AlphaFoldDB" id="A0A0K9PS97"/>
<evidence type="ECO:0000256" key="1">
    <source>
        <dbReference type="PROSITE-ProRule" id="PRU00176"/>
    </source>
</evidence>
<reference evidence="4" key="1">
    <citation type="journal article" date="2016" name="Nature">
        <title>The genome of the seagrass Zostera marina reveals angiosperm adaptation to the sea.</title>
        <authorList>
            <person name="Olsen J.L."/>
            <person name="Rouze P."/>
            <person name="Verhelst B."/>
            <person name="Lin Y.-C."/>
            <person name="Bayer T."/>
            <person name="Collen J."/>
            <person name="Dattolo E."/>
            <person name="De Paoli E."/>
            <person name="Dittami S."/>
            <person name="Maumus F."/>
            <person name="Michel G."/>
            <person name="Kersting A."/>
            <person name="Lauritano C."/>
            <person name="Lohaus R."/>
            <person name="Toepel M."/>
            <person name="Tonon T."/>
            <person name="Vanneste K."/>
            <person name="Amirebrahimi M."/>
            <person name="Brakel J."/>
            <person name="Bostroem C."/>
            <person name="Chovatia M."/>
            <person name="Grimwood J."/>
            <person name="Jenkins J.W."/>
            <person name="Jueterbock A."/>
            <person name="Mraz A."/>
            <person name="Stam W.T."/>
            <person name="Tice H."/>
            <person name="Bornberg-Bauer E."/>
            <person name="Green P.J."/>
            <person name="Pearson G.A."/>
            <person name="Procaccini G."/>
            <person name="Duarte C.M."/>
            <person name="Schmutz J."/>
            <person name="Reusch T.B.H."/>
            <person name="Van de Peer Y."/>
        </authorList>
    </citation>
    <scope>NUCLEOTIDE SEQUENCE [LARGE SCALE GENOMIC DNA]</scope>
    <source>
        <strain evidence="4">cv. Finnish</strain>
    </source>
</reference>
<dbReference type="InterPro" id="IPR035979">
    <property type="entry name" value="RBD_domain_sf"/>
</dbReference>
<proteinExistence type="predicted"/>
<dbReference type="InterPro" id="IPR000504">
    <property type="entry name" value="RRM_dom"/>
</dbReference>
<dbReference type="SMART" id="SM00360">
    <property type="entry name" value="RRM"/>
    <property type="match status" value="1"/>
</dbReference>
<keyword evidence="1" id="KW-0694">RNA-binding</keyword>
<dbReference type="Gene3D" id="3.30.70.330">
    <property type="match status" value="1"/>
</dbReference>
<dbReference type="GO" id="GO:0003723">
    <property type="term" value="F:RNA binding"/>
    <property type="evidence" value="ECO:0007669"/>
    <property type="project" value="UniProtKB-UniRule"/>
</dbReference>
<evidence type="ECO:0000259" key="2">
    <source>
        <dbReference type="PROSITE" id="PS50102"/>
    </source>
</evidence>
<accession>A0A0K9PS97</accession>
<dbReference type="PANTHER" id="PTHR32343:SF29">
    <property type="entry name" value="RNA-BINDING (RRM_RBD_RNP MOTIFS) FAMILY PROTEIN"/>
    <property type="match status" value="1"/>
</dbReference>
<sequence>MSSACTVKISNISLSASERDIQEFFSFSGDIKYVQMQSESEMSQIAYVTFKDSQGADTAILLSGATIVDMRVTVTAAENYLLPSEALKTTNVDGQGSLVNSTVSNTEDVMSTMLAKGLFLGKDALNKVKAIDERFRLTSNATATLTSLDRKIGLRDKISIGAYVMNEKAREVDDRFQVSEITKSTFATAEKKATTAGSVFMSNPYVFTGATWVSNAFSKAAKVAEDVTLMTKEKIDRAEEERMEKLLMEKTGMVYQFAEDHFDDSSLPDEAAIVPINSLDEVKKLGIM</sequence>
<protein>
    <submittedName>
        <fullName evidence="3">RNA recognition motif containing protein</fullName>
    </submittedName>
</protein>
<evidence type="ECO:0000313" key="4">
    <source>
        <dbReference type="Proteomes" id="UP000036987"/>
    </source>
</evidence>
<dbReference type="PROSITE" id="PS50102">
    <property type="entry name" value="RRM"/>
    <property type="match status" value="1"/>
</dbReference>
<evidence type="ECO:0000313" key="3">
    <source>
        <dbReference type="EMBL" id="KMZ71092.1"/>
    </source>
</evidence>
<dbReference type="SUPFAM" id="SSF54928">
    <property type="entry name" value="RNA-binding domain, RBD"/>
    <property type="match status" value="1"/>
</dbReference>
<dbReference type="PANTHER" id="PTHR32343">
    <property type="entry name" value="SERINE/ARGININE-RICH SPLICING FACTOR"/>
    <property type="match status" value="1"/>
</dbReference>
<dbReference type="OMA" id="TWVSNAF"/>
<dbReference type="OrthoDB" id="7763451at2759"/>
<gene>
    <name evidence="3" type="ORF">ZOSMA_189G00530</name>
</gene>
<dbReference type="STRING" id="29655.A0A0K9PS97"/>
<organism evidence="3 4">
    <name type="scientific">Zostera marina</name>
    <name type="common">Eelgrass</name>
    <dbReference type="NCBI Taxonomy" id="29655"/>
    <lineage>
        <taxon>Eukaryota</taxon>
        <taxon>Viridiplantae</taxon>
        <taxon>Streptophyta</taxon>
        <taxon>Embryophyta</taxon>
        <taxon>Tracheophyta</taxon>
        <taxon>Spermatophyta</taxon>
        <taxon>Magnoliopsida</taxon>
        <taxon>Liliopsida</taxon>
        <taxon>Zosteraceae</taxon>
        <taxon>Zostera</taxon>
    </lineage>
</organism>
<name>A0A0K9PS97_ZOSMR</name>
<dbReference type="Pfam" id="PF00076">
    <property type="entry name" value="RRM_1"/>
    <property type="match status" value="1"/>
</dbReference>
<keyword evidence="4" id="KW-1185">Reference proteome</keyword>
<comment type="caution">
    <text evidence="3">The sequence shown here is derived from an EMBL/GenBank/DDBJ whole genome shotgun (WGS) entry which is preliminary data.</text>
</comment>
<dbReference type="InterPro" id="IPR012677">
    <property type="entry name" value="Nucleotide-bd_a/b_plait_sf"/>
</dbReference>